<dbReference type="GO" id="GO:0005829">
    <property type="term" value="C:cytosol"/>
    <property type="evidence" value="ECO:0007669"/>
    <property type="project" value="TreeGrafter"/>
</dbReference>
<dbReference type="PANTHER" id="PTHR33515">
    <property type="entry name" value="RIBOSOME-BINDING FACTOR A, CHLOROPLASTIC-RELATED"/>
    <property type="match status" value="1"/>
</dbReference>
<feature type="non-terminal residue" evidence="2">
    <location>
        <position position="118"/>
    </location>
</feature>
<dbReference type="GO" id="GO:0043024">
    <property type="term" value="F:ribosomal small subunit binding"/>
    <property type="evidence" value="ECO:0007669"/>
    <property type="project" value="TreeGrafter"/>
</dbReference>
<evidence type="ECO:0000313" key="2">
    <source>
        <dbReference type="EMBL" id="HGV55203.1"/>
    </source>
</evidence>
<dbReference type="InterPro" id="IPR020053">
    <property type="entry name" value="Ribosome-bd_factorA_CS"/>
</dbReference>
<gene>
    <name evidence="2" type="primary">rbfA</name>
    <name evidence="2" type="ORF">ENT73_03855</name>
</gene>
<dbReference type="InterPro" id="IPR000238">
    <property type="entry name" value="RbfA"/>
</dbReference>
<protein>
    <submittedName>
        <fullName evidence="2">30S ribosome-binding factor RbfA</fullName>
    </submittedName>
</protein>
<name>A0A832GKY6_9BACT</name>
<evidence type="ECO:0000256" key="1">
    <source>
        <dbReference type="ARBA" id="ARBA00022517"/>
    </source>
</evidence>
<dbReference type="SUPFAM" id="SSF89919">
    <property type="entry name" value="Ribosome-binding factor A, RbfA"/>
    <property type="match status" value="1"/>
</dbReference>
<dbReference type="Pfam" id="PF02033">
    <property type="entry name" value="RBFA"/>
    <property type="match status" value="1"/>
</dbReference>
<comment type="caution">
    <text evidence="2">The sequence shown here is derived from an EMBL/GenBank/DDBJ whole genome shotgun (WGS) entry which is preliminary data.</text>
</comment>
<keyword evidence="1" id="KW-0690">Ribosome biogenesis</keyword>
<dbReference type="InterPro" id="IPR023799">
    <property type="entry name" value="RbfA_dom_sf"/>
</dbReference>
<proteinExistence type="inferred from homology"/>
<organism evidence="2">
    <name type="scientific">Caldimicrobium thiodismutans</name>
    <dbReference type="NCBI Taxonomy" id="1653476"/>
    <lineage>
        <taxon>Bacteria</taxon>
        <taxon>Pseudomonadati</taxon>
        <taxon>Thermodesulfobacteriota</taxon>
        <taxon>Thermodesulfobacteria</taxon>
        <taxon>Thermodesulfobacteriales</taxon>
        <taxon>Thermodesulfobacteriaceae</taxon>
        <taxon>Caldimicrobium</taxon>
    </lineage>
</organism>
<dbReference type="PROSITE" id="PS01319">
    <property type="entry name" value="RBFA"/>
    <property type="match status" value="1"/>
</dbReference>
<dbReference type="InterPro" id="IPR015946">
    <property type="entry name" value="KH_dom-like_a/b"/>
</dbReference>
<dbReference type="GO" id="GO:0006364">
    <property type="term" value="P:rRNA processing"/>
    <property type="evidence" value="ECO:0007669"/>
    <property type="project" value="InterPro"/>
</dbReference>
<dbReference type="Gene3D" id="3.30.300.20">
    <property type="match status" value="1"/>
</dbReference>
<dbReference type="AlphaFoldDB" id="A0A832GKY6"/>
<accession>A0A832GKY6</accession>
<dbReference type="NCBIfam" id="TIGR00082">
    <property type="entry name" value="rbfA"/>
    <property type="match status" value="1"/>
</dbReference>
<sequence>MTRRTEKIASLLKETITEILMHELNNPLFKNIITITDIKLGADLKRAVVFFRVFAADPKEIERALNHSKGYIKKLLSEKITLKFMPDLEFKMDTTEEQEKRLHELFEKIRQDKKESEG</sequence>
<dbReference type="PANTHER" id="PTHR33515:SF1">
    <property type="entry name" value="RIBOSOME-BINDING FACTOR A, CHLOROPLASTIC-RELATED"/>
    <property type="match status" value="1"/>
</dbReference>
<reference evidence="2" key="1">
    <citation type="journal article" date="2020" name="mSystems">
        <title>Genome- and Community-Level Interaction Insights into Carbon Utilization and Element Cycling Functions of Hydrothermarchaeota in Hydrothermal Sediment.</title>
        <authorList>
            <person name="Zhou Z."/>
            <person name="Liu Y."/>
            <person name="Xu W."/>
            <person name="Pan J."/>
            <person name="Luo Z.H."/>
            <person name="Li M."/>
        </authorList>
    </citation>
    <scope>NUCLEOTIDE SEQUENCE [LARGE SCALE GENOMIC DNA]</scope>
    <source>
        <strain evidence="2">SpSt-605</strain>
    </source>
</reference>
<dbReference type="EMBL" id="DSZU01000066">
    <property type="protein sequence ID" value="HGV55203.1"/>
    <property type="molecule type" value="Genomic_DNA"/>
</dbReference>
<dbReference type="HAMAP" id="MF_00003">
    <property type="entry name" value="RbfA"/>
    <property type="match status" value="1"/>
</dbReference>